<reference evidence="1 2" key="1">
    <citation type="journal article" date="2016" name="Nat. Commun.">
        <title>Thousands of microbial genomes shed light on interconnected biogeochemical processes in an aquifer system.</title>
        <authorList>
            <person name="Anantharaman K."/>
            <person name="Brown C.T."/>
            <person name="Hug L.A."/>
            <person name="Sharon I."/>
            <person name="Castelle C.J."/>
            <person name="Probst A.J."/>
            <person name="Thomas B.C."/>
            <person name="Singh A."/>
            <person name="Wilkins M.J."/>
            <person name="Karaoz U."/>
            <person name="Brodie E.L."/>
            <person name="Williams K.H."/>
            <person name="Hubbard S.S."/>
            <person name="Banfield J.F."/>
        </authorList>
    </citation>
    <scope>NUCLEOTIDE SEQUENCE [LARGE SCALE GENOMIC DNA]</scope>
</reference>
<proteinExistence type="predicted"/>
<sequence length="80" mass="9522">MNNKFRQAIFKLNLDEIIDLSHFLLINFCQKYCKTDFFKSYPQFLNFVYAIVAKQAFISSKFLNFVSRETKNTESNAQCF</sequence>
<name>A0A1F7VCJ3_9BACT</name>
<gene>
    <name evidence="1" type="ORF">A3I41_00925</name>
</gene>
<evidence type="ECO:0000313" key="1">
    <source>
        <dbReference type="EMBL" id="OGL88270.1"/>
    </source>
</evidence>
<dbReference type="EMBL" id="MGEQ01000001">
    <property type="protein sequence ID" value="OGL88270.1"/>
    <property type="molecule type" value="Genomic_DNA"/>
</dbReference>
<dbReference type="AlphaFoldDB" id="A0A1F7VCJ3"/>
<accession>A0A1F7VCJ3</accession>
<organism evidence="1 2">
    <name type="scientific">Candidatus Uhrbacteria bacterium RIFCSPLOWO2_02_FULL_48_18</name>
    <dbReference type="NCBI Taxonomy" id="1802408"/>
    <lineage>
        <taxon>Bacteria</taxon>
        <taxon>Candidatus Uhriibacteriota</taxon>
    </lineage>
</organism>
<evidence type="ECO:0000313" key="2">
    <source>
        <dbReference type="Proteomes" id="UP000176593"/>
    </source>
</evidence>
<protein>
    <recommendedName>
        <fullName evidence="3">DUF4372 domain-containing protein</fullName>
    </recommendedName>
</protein>
<evidence type="ECO:0008006" key="3">
    <source>
        <dbReference type="Google" id="ProtNLM"/>
    </source>
</evidence>
<comment type="caution">
    <text evidence="1">The sequence shown here is derived from an EMBL/GenBank/DDBJ whole genome shotgun (WGS) entry which is preliminary data.</text>
</comment>
<dbReference type="Proteomes" id="UP000176593">
    <property type="component" value="Unassembled WGS sequence"/>
</dbReference>